<evidence type="ECO:0008006" key="10">
    <source>
        <dbReference type="Google" id="ProtNLM"/>
    </source>
</evidence>
<keyword evidence="5 7" id="KW-0472">Membrane</keyword>
<keyword evidence="6" id="KW-0675">Receptor</keyword>
<evidence type="ECO:0000256" key="4">
    <source>
        <dbReference type="ARBA" id="ARBA00022989"/>
    </source>
</evidence>
<evidence type="ECO:0000313" key="8">
    <source>
        <dbReference type="EMBL" id="CAH3037464.1"/>
    </source>
</evidence>
<accession>A0ABN8MXC4</accession>
<proteinExistence type="predicted"/>
<keyword evidence="4 7" id="KW-1133">Transmembrane helix</keyword>
<dbReference type="Pfam" id="PF02949">
    <property type="entry name" value="7tm_6"/>
    <property type="match status" value="1"/>
</dbReference>
<dbReference type="PANTHER" id="PTHR21421:SF29">
    <property type="entry name" value="GUSTATORY RECEPTOR 5A FOR TREHALOSE-RELATED"/>
    <property type="match status" value="1"/>
</dbReference>
<dbReference type="PANTHER" id="PTHR21421">
    <property type="entry name" value="GUSTATORY RECEPTOR"/>
    <property type="match status" value="1"/>
</dbReference>
<dbReference type="InterPro" id="IPR004117">
    <property type="entry name" value="7tm6_olfct_rcpt"/>
</dbReference>
<organism evidence="8 9">
    <name type="scientific">Porites evermanni</name>
    <dbReference type="NCBI Taxonomy" id="104178"/>
    <lineage>
        <taxon>Eukaryota</taxon>
        <taxon>Metazoa</taxon>
        <taxon>Cnidaria</taxon>
        <taxon>Anthozoa</taxon>
        <taxon>Hexacorallia</taxon>
        <taxon>Scleractinia</taxon>
        <taxon>Fungiina</taxon>
        <taxon>Poritidae</taxon>
        <taxon>Porites</taxon>
    </lineage>
</organism>
<evidence type="ECO:0000256" key="3">
    <source>
        <dbReference type="ARBA" id="ARBA00022725"/>
    </source>
</evidence>
<evidence type="ECO:0000256" key="2">
    <source>
        <dbReference type="ARBA" id="ARBA00022692"/>
    </source>
</evidence>
<comment type="caution">
    <text evidence="8">The sequence shown here is derived from an EMBL/GenBank/DDBJ whole genome shotgun (WGS) entry which is preliminary data.</text>
</comment>
<gene>
    <name evidence="8" type="ORF">PEVE_00039737</name>
</gene>
<sequence>MPRQVLPEGEMEEGRKGWTETCTSDFNMESLQAGEMTNDISEQISQTFGPTLTLMKLGGLFFGETILSEPRNSNAGKTVYLSRFYCLLVVLSLWLQVVIGLTTLFSEGFASMDLFLYLFIVVTWSVQCACNLTVCLTMLPQGQSKSGSQFSQFISSFTATATNLKGLRRKALKSLVIAVLASLGNFAFVLLWSFHLGGVLYNFKPWNGNMAVRIIEVGVGIYTSFAWSLPVQLYYTTCLILERMFETLKDKVTSSLDTEHSLTLKSLRQEHLRLCKVLKKADRVFSPFLFVTVSLGGPLICVNLYQLIKITKNWSSDPNMISLFGHLFWTACLSSILSLLCLFGNRVNEKKCGADGSGKCGGSGGSGGGRTLYKCGSGGGVFGGRTTLKKCGSSGGSGGWATLYRNAVVVVMVVPMEGQHYRTAAGGKAIEIWW</sequence>
<feature type="transmembrane region" description="Helical" evidence="7">
    <location>
        <begin position="84"/>
        <end position="105"/>
    </location>
</feature>
<feature type="transmembrane region" description="Helical" evidence="7">
    <location>
        <begin position="175"/>
        <end position="194"/>
    </location>
</feature>
<feature type="transmembrane region" description="Helical" evidence="7">
    <location>
        <begin position="320"/>
        <end position="343"/>
    </location>
</feature>
<name>A0ABN8MXC4_9CNID</name>
<comment type="subcellular location">
    <subcellularLocation>
        <location evidence="1">Membrane</location>
        <topology evidence="1">Multi-pass membrane protein</topology>
    </subcellularLocation>
</comment>
<keyword evidence="3" id="KW-0552">Olfaction</keyword>
<feature type="transmembrane region" description="Helical" evidence="7">
    <location>
        <begin position="288"/>
        <end position="308"/>
    </location>
</feature>
<feature type="transmembrane region" description="Helical" evidence="7">
    <location>
        <begin position="117"/>
        <end position="139"/>
    </location>
</feature>
<keyword evidence="3" id="KW-0716">Sensory transduction</keyword>
<keyword evidence="2 7" id="KW-0812">Transmembrane</keyword>
<evidence type="ECO:0000256" key="7">
    <source>
        <dbReference type="SAM" id="Phobius"/>
    </source>
</evidence>
<reference evidence="8 9" key="1">
    <citation type="submission" date="2022-05" db="EMBL/GenBank/DDBJ databases">
        <authorList>
            <consortium name="Genoscope - CEA"/>
            <person name="William W."/>
        </authorList>
    </citation>
    <scope>NUCLEOTIDE SEQUENCE [LARGE SCALE GENOMIC DNA]</scope>
</reference>
<dbReference type="EMBL" id="CALNXI010000706">
    <property type="protein sequence ID" value="CAH3037464.1"/>
    <property type="molecule type" value="Genomic_DNA"/>
</dbReference>
<protein>
    <recommendedName>
        <fullName evidence="10">Gustatory receptor</fullName>
    </recommendedName>
</protein>
<feature type="transmembrane region" description="Helical" evidence="7">
    <location>
        <begin position="214"/>
        <end position="235"/>
    </location>
</feature>
<keyword evidence="9" id="KW-1185">Reference proteome</keyword>
<dbReference type="Proteomes" id="UP001159427">
    <property type="component" value="Unassembled WGS sequence"/>
</dbReference>
<evidence type="ECO:0000256" key="1">
    <source>
        <dbReference type="ARBA" id="ARBA00004141"/>
    </source>
</evidence>
<evidence type="ECO:0000256" key="6">
    <source>
        <dbReference type="ARBA" id="ARBA00023170"/>
    </source>
</evidence>
<evidence type="ECO:0000313" key="9">
    <source>
        <dbReference type="Proteomes" id="UP001159427"/>
    </source>
</evidence>
<evidence type="ECO:0000256" key="5">
    <source>
        <dbReference type="ARBA" id="ARBA00023136"/>
    </source>
</evidence>